<keyword evidence="2" id="KW-1185">Reference proteome</keyword>
<dbReference type="RefSeq" id="WP_108786537.1">
    <property type="nucleotide sequence ID" value="NZ_ONZG01000004.1"/>
</dbReference>
<protein>
    <submittedName>
        <fullName evidence="1">Uncharacterized protein</fullName>
    </submittedName>
</protein>
<dbReference type="Proteomes" id="UP000244898">
    <property type="component" value="Unassembled WGS sequence"/>
</dbReference>
<accession>A0A2R8C771</accession>
<proteinExistence type="predicted"/>
<dbReference type="OrthoDB" id="7059994at2"/>
<evidence type="ECO:0000313" key="2">
    <source>
        <dbReference type="Proteomes" id="UP000244898"/>
    </source>
</evidence>
<dbReference type="EMBL" id="ONZG01000004">
    <property type="protein sequence ID" value="SPJ28252.1"/>
    <property type="molecule type" value="Genomic_DNA"/>
</dbReference>
<evidence type="ECO:0000313" key="1">
    <source>
        <dbReference type="EMBL" id="SPJ28252.1"/>
    </source>
</evidence>
<organism evidence="1 2">
    <name type="scientific">Falsiruegeria mediterranea M17</name>
    <dbReference type="NCBI Taxonomy" id="1200281"/>
    <lineage>
        <taxon>Bacteria</taxon>
        <taxon>Pseudomonadati</taxon>
        <taxon>Pseudomonadota</taxon>
        <taxon>Alphaproteobacteria</taxon>
        <taxon>Rhodobacterales</taxon>
        <taxon>Roseobacteraceae</taxon>
        <taxon>Falsiruegeria</taxon>
    </lineage>
</organism>
<reference evidence="2" key="1">
    <citation type="submission" date="2018-03" db="EMBL/GenBank/DDBJ databases">
        <authorList>
            <person name="Rodrigo-Torres L."/>
            <person name="Arahal R. D."/>
            <person name="Lucena T."/>
        </authorList>
    </citation>
    <scope>NUCLEOTIDE SEQUENCE [LARGE SCALE GENOMIC DNA]</scope>
    <source>
        <strain evidence="2">CECT 7615</strain>
    </source>
</reference>
<sequence>MTDHNINPWHSRPIDVHKWSDHPEVKGLVDRIWEGFLGEVISEKTRGPKPKMAFRKQLRVLILDLYVAWLDDPELCIGVSMSVNSWDTNSRYNALHISKKIVPIIKALHEAGLLDLARGSYGGAGARANRTTRIRASAKLQAWFAQAKFERDDIGRAEGEEIIILKNDNKKQIEYTDTPDTYRWREELAAYNELIANSFIDIPSLEEPVLEIRADLPVAPSGDGDDMRRIRIGDHNKRTRRIFSRSVWDMHGRFYGGWWQQIDSGWRSKITINNEPTIEADYEGLHVAMIYAQEGLALDQDPYLVEGINIKGLPPKALRMLAKRLVLTAINAKEKSSAYKAFRQSFPSGNAGKEMSNDELEVLLGAVLSRNPCLEAHLFSDQGIQLMRKDSEITSLIHNHFTQKGVPVLSVHDSYIVDCRHVGELRQVMLYASEEVTGRPLRMSYNFPGREEFEDVNEGALQKHVHDLRWAVYESEQNACAGYVQRLLKFQERTGRIISPYEGNSL</sequence>
<dbReference type="AlphaFoldDB" id="A0A2R8C771"/>
<name>A0A2R8C771_9RHOB</name>
<gene>
    <name evidence="1" type="ORF">TRM7615_01749</name>
</gene>